<dbReference type="Gene3D" id="3.40.50.300">
    <property type="entry name" value="P-loop containing nucleotide triphosphate hydrolases"/>
    <property type="match status" value="2"/>
</dbReference>
<dbReference type="CDD" id="cd19499">
    <property type="entry name" value="RecA-like_ClpB_Hsp104-like"/>
    <property type="match status" value="1"/>
</dbReference>
<dbReference type="InterPro" id="IPR019489">
    <property type="entry name" value="Clp_ATPase_C"/>
</dbReference>
<dbReference type="InterPro" id="IPR050130">
    <property type="entry name" value="ClpA_ClpB"/>
</dbReference>
<dbReference type="PRINTS" id="PR00300">
    <property type="entry name" value="CLPPROTEASEA"/>
</dbReference>
<dbReference type="SUPFAM" id="SSF52540">
    <property type="entry name" value="P-loop containing nucleoside triphosphate hydrolases"/>
    <property type="match status" value="2"/>
</dbReference>
<feature type="domain" description="Clp ATPase C-terminal" evidence="6">
    <location>
        <begin position="773"/>
        <end position="860"/>
    </location>
</feature>
<dbReference type="Pfam" id="PF00004">
    <property type="entry name" value="AAA"/>
    <property type="match status" value="1"/>
</dbReference>
<dbReference type="Gene3D" id="1.10.8.60">
    <property type="match status" value="2"/>
</dbReference>
<keyword evidence="2" id="KW-0067">ATP-binding</keyword>
<evidence type="ECO:0000256" key="4">
    <source>
        <dbReference type="SAM" id="Phobius"/>
    </source>
</evidence>
<dbReference type="PANTHER" id="PTHR11638">
    <property type="entry name" value="ATP-DEPENDENT CLP PROTEASE"/>
    <property type="match status" value="1"/>
</dbReference>
<sequence length="872" mass="97690">MQEEFNFNLQNTAIYQSLRWARLPVFLWANSAKKVFGGFCILILLAFLIALSSAAPDERVISMLLGAALISFSVFLSSWTLDLFFITRLKHPVLTGKLEDAAVNPSARNLAEFLSLDAAQAVSDAFSLARKRKPPEVDSSMLLYFLLSRNPELGFIFSRANLDLENIRKLIEQKSAIDRAPSFSFPFWFQEEIVFSDDFTASILEALRGGHKAKHSRIEAKDLIVGLTKHNPILQDILMEAELKLTDIENLAWWLGSLEKTISQSKKFWDEKNLSRRGGLAREWTSGYTLTLDRYSADLTAIWKGGSFFDEVIGHAQEIAAVERALSGVERNNVLLVGEPGVGRRSVIRALAQKIVIGESLPELNYKRVVGLNLPNLLSTTQNIDEAEAQLNRIFQEAVQAGNVVLVIEEFHNYVGGAARPGAIDISGILADYLNIPQFQIVATTSFEGLHKNIEQNPSLLELFEKVEVVELSPDETIRVLEGQALALEKKYKKFVTYPALREIVNNAARYIPGIPFPKKALDLLDEVIVYAAHYTKSSFILPEHVLKIIAEKTQIPVGKVQAEEKKLLLGLEELLHRRIINQNEAVNEISSALRRARADISPRKGPMGTFLFMGPTGVGKTETSKALAGIYFKSESRMIRLDMSEFQTVGDIARLLGSVSSEGLLVTPVRENPFSLLLLDEIEKAHPNILNLFLQVLDEGFVTDGLGRKVDFSNTIIIATSNAGYQVILEAIRLQTEWKTIKQKLLDYIFENSIFRPEFINRFDAVVVFSPLSKENLLDIAELQLQKIKKNLEDKNIEFAITKRLKERIVELGYDPTFGARNMKRVIQDSVENAIAKALLAEEIKRADKIEIDPDNFSLRKTGIKGISPPA</sequence>
<dbReference type="PANTHER" id="PTHR11638:SF175">
    <property type="entry name" value="ATP-DEPENDENT CLP PROTEASE, ATP-BINDING SUBUNIT CLPC"/>
    <property type="match status" value="1"/>
</dbReference>
<dbReference type="GO" id="GO:0005737">
    <property type="term" value="C:cytoplasm"/>
    <property type="evidence" value="ECO:0007669"/>
    <property type="project" value="TreeGrafter"/>
</dbReference>
<feature type="transmembrane region" description="Helical" evidence="4">
    <location>
        <begin position="35"/>
        <end position="54"/>
    </location>
</feature>
<dbReference type="SUPFAM" id="SSF81923">
    <property type="entry name" value="Double Clp-N motif"/>
    <property type="match status" value="1"/>
</dbReference>
<protein>
    <recommendedName>
        <fullName evidence="9">Clp R domain-containing protein</fullName>
    </recommendedName>
</protein>
<evidence type="ECO:0008006" key="9">
    <source>
        <dbReference type="Google" id="ProtNLM"/>
    </source>
</evidence>
<dbReference type="AlphaFoldDB" id="A0A1G2R721"/>
<dbReference type="SMART" id="SM00382">
    <property type="entry name" value="AAA"/>
    <property type="match status" value="2"/>
</dbReference>
<keyword evidence="1" id="KW-0547">Nucleotide-binding</keyword>
<evidence type="ECO:0000256" key="2">
    <source>
        <dbReference type="ARBA" id="ARBA00022840"/>
    </source>
</evidence>
<evidence type="ECO:0000256" key="3">
    <source>
        <dbReference type="ARBA" id="ARBA00023186"/>
    </source>
</evidence>
<evidence type="ECO:0000313" key="7">
    <source>
        <dbReference type="EMBL" id="OHA68062.1"/>
    </source>
</evidence>
<keyword evidence="4" id="KW-1133">Transmembrane helix</keyword>
<dbReference type="InterPro" id="IPR001270">
    <property type="entry name" value="ClpA/B"/>
</dbReference>
<keyword evidence="4" id="KW-0812">Transmembrane</keyword>
<dbReference type="Gene3D" id="1.10.1780.10">
    <property type="entry name" value="Clp, N-terminal domain"/>
    <property type="match status" value="1"/>
</dbReference>
<evidence type="ECO:0000259" key="6">
    <source>
        <dbReference type="SMART" id="SM01086"/>
    </source>
</evidence>
<dbReference type="CDD" id="cd00009">
    <property type="entry name" value="AAA"/>
    <property type="match status" value="1"/>
</dbReference>
<dbReference type="Pfam" id="PF10431">
    <property type="entry name" value="ClpB_D2-small"/>
    <property type="match status" value="1"/>
</dbReference>
<evidence type="ECO:0000313" key="8">
    <source>
        <dbReference type="Proteomes" id="UP000179258"/>
    </source>
</evidence>
<dbReference type="Proteomes" id="UP000179258">
    <property type="component" value="Unassembled WGS sequence"/>
</dbReference>
<evidence type="ECO:0000256" key="1">
    <source>
        <dbReference type="ARBA" id="ARBA00022741"/>
    </source>
</evidence>
<reference evidence="7 8" key="1">
    <citation type="journal article" date="2016" name="Nat. Commun.">
        <title>Thousands of microbial genomes shed light on interconnected biogeochemical processes in an aquifer system.</title>
        <authorList>
            <person name="Anantharaman K."/>
            <person name="Brown C.T."/>
            <person name="Hug L.A."/>
            <person name="Sharon I."/>
            <person name="Castelle C.J."/>
            <person name="Probst A.J."/>
            <person name="Thomas B.C."/>
            <person name="Singh A."/>
            <person name="Wilkins M.J."/>
            <person name="Karaoz U."/>
            <person name="Brodie E.L."/>
            <person name="Williams K.H."/>
            <person name="Hubbard S.S."/>
            <person name="Banfield J.F."/>
        </authorList>
    </citation>
    <scope>NUCLEOTIDE SEQUENCE [LARGE SCALE GENOMIC DNA]</scope>
</reference>
<accession>A0A1G2R721</accession>
<proteinExistence type="predicted"/>
<comment type="caution">
    <text evidence="7">The sequence shown here is derived from an EMBL/GenBank/DDBJ whole genome shotgun (WGS) entry which is preliminary data.</text>
</comment>
<dbReference type="InterPro" id="IPR003959">
    <property type="entry name" value="ATPase_AAA_core"/>
</dbReference>
<dbReference type="GO" id="GO:0016887">
    <property type="term" value="F:ATP hydrolysis activity"/>
    <property type="evidence" value="ECO:0007669"/>
    <property type="project" value="InterPro"/>
</dbReference>
<dbReference type="GO" id="GO:0034605">
    <property type="term" value="P:cellular response to heat"/>
    <property type="evidence" value="ECO:0007669"/>
    <property type="project" value="TreeGrafter"/>
</dbReference>
<dbReference type="InterPro" id="IPR003593">
    <property type="entry name" value="AAA+_ATPase"/>
</dbReference>
<dbReference type="InterPro" id="IPR027417">
    <property type="entry name" value="P-loop_NTPase"/>
</dbReference>
<gene>
    <name evidence="7" type="ORF">A3D59_04215</name>
</gene>
<feature type="transmembrane region" description="Helical" evidence="4">
    <location>
        <begin position="61"/>
        <end position="81"/>
    </location>
</feature>
<keyword evidence="4" id="KW-0472">Membrane</keyword>
<organism evidence="7 8">
    <name type="scientific">Candidatus Wildermuthbacteria bacterium RIFCSPHIGHO2_02_FULL_47_17</name>
    <dbReference type="NCBI Taxonomy" id="1802452"/>
    <lineage>
        <taxon>Bacteria</taxon>
        <taxon>Candidatus Wildermuthiibacteriota</taxon>
    </lineage>
</organism>
<dbReference type="Pfam" id="PF17871">
    <property type="entry name" value="AAA_lid_9"/>
    <property type="match status" value="1"/>
</dbReference>
<dbReference type="InterPro" id="IPR036628">
    <property type="entry name" value="Clp_N_dom_sf"/>
</dbReference>
<keyword evidence="3" id="KW-0143">Chaperone</keyword>
<evidence type="ECO:0000259" key="5">
    <source>
        <dbReference type="SMART" id="SM00382"/>
    </source>
</evidence>
<name>A0A1G2R721_9BACT</name>
<dbReference type="Pfam" id="PF07724">
    <property type="entry name" value="AAA_2"/>
    <property type="match status" value="1"/>
</dbReference>
<dbReference type="EMBL" id="MHTX01000023">
    <property type="protein sequence ID" value="OHA68062.1"/>
    <property type="molecule type" value="Genomic_DNA"/>
</dbReference>
<feature type="domain" description="AAA+ ATPase" evidence="5">
    <location>
        <begin position="607"/>
        <end position="774"/>
    </location>
</feature>
<dbReference type="GO" id="GO:0005524">
    <property type="term" value="F:ATP binding"/>
    <property type="evidence" value="ECO:0007669"/>
    <property type="project" value="UniProtKB-KW"/>
</dbReference>
<dbReference type="InterPro" id="IPR041546">
    <property type="entry name" value="ClpA/ClpB_AAA_lid"/>
</dbReference>
<feature type="domain" description="AAA+ ATPase" evidence="5">
    <location>
        <begin position="330"/>
        <end position="474"/>
    </location>
</feature>
<dbReference type="SMART" id="SM01086">
    <property type="entry name" value="ClpB_D2-small"/>
    <property type="match status" value="1"/>
</dbReference>